<sequence length="268" mass="29462">MKKLRKAVVLLFVLAVVSPALMAQSLKGMSLNGATGLYNIPSGRIGWERSADLGLDVGYHAMIKDGANHIAKLNLSLFKWVEVSAAFDFQEKYDTSNEDWEPNNDMIIGAKLQLPTTSTAIAIGGNLQLIDMGNDLTKETRGQIYLAATYAGTFFKMPAETTMVVGYTFHEDMESDIDFGMGFDLLLFPDIFQRYVHWLVDFSNFPYSTGAIRGSNPARGCLNTGVRIDLAAIPALSKYKLVIDAMIMDAFDSDRAFSIGVVFGLPIM</sequence>
<keyword evidence="1" id="KW-0732">Signal</keyword>
<dbReference type="AlphaFoldDB" id="A0A7T7XKL2"/>
<dbReference type="Proteomes" id="UP000595917">
    <property type="component" value="Chromosome"/>
</dbReference>
<proteinExistence type="predicted"/>
<reference evidence="2" key="1">
    <citation type="submission" date="2021-01" db="EMBL/GenBank/DDBJ databases">
        <title>Description of Breznakiella homolactica.</title>
        <authorList>
            <person name="Song Y."/>
            <person name="Brune A."/>
        </authorList>
    </citation>
    <scope>NUCLEOTIDE SEQUENCE</scope>
    <source>
        <strain evidence="2">RmG30</strain>
    </source>
</reference>
<gene>
    <name evidence="2" type="ORF">JFL75_13300</name>
</gene>
<name>A0A7T7XKL2_9SPIR</name>
<dbReference type="EMBL" id="CP067089">
    <property type="protein sequence ID" value="QQO07912.1"/>
    <property type="molecule type" value="Genomic_DNA"/>
</dbReference>
<protein>
    <recommendedName>
        <fullName evidence="4">Transporter</fullName>
    </recommendedName>
</protein>
<evidence type="ECO:0008006" key="4">
    <source>
        <dbReference type="Google" id="ProtNLM"/>
    </source>
</evidence>
<keyword evidence="3" id="KW-1185">Reference proteome</keyword>
<feature type="chain" id="PRO_5031539075" description="Transporter" evidence="1">
    <location>
        <begin position="23"/>
        <end position="268"/>
    </location>
</feature>
<dbReference type="KEGG" id="bhc:JFL75_13300"/>
<evidence type="ECO:0000256" key="1">
    <source>
        <dbReference type="SAM" id="SignalP"/>
    </source>
</evidence>
<evidence type="ECO:0000313" key="3">
    <source>
        <dbReference type="Proteomes" id="UP000595917"/>
    </source>
</evidence>
<evidence type="ECO:0000313" key="2">
    <source>
        <dbReference type="EMBL" id="QQO07912.1"/>
    </source>
</evidence>
<dbReference type="RefSeq" id="WP_215625218.1">
    <property type="nucleotide sequence ID" value="NZ_CP067089.2"/>
</dbReference>
<organism evidence="2 3">
    <name type="scientific">Breznakiella homolactica</name>
    <dbReference type="NCBI Taxonomy" id="2798577"/>
    <lineage>
        <taxon>Bacteria</taxon>
        <taxon>Pseudomonadati</taxon>
        <taxon>Spirochaetota</taxon>
        <taxon>Spirochaetia</taxon>
        <taxon>Spirochaetales</taxon>
        <taxon>Breznakiellaceae</taxon>
        <taxon>Breznakiella</taxon>
    </lineage>
</organism>
<feature type="signal peptide" evidence="1">
    <location>
        <begin position="1"/>
        <end position="22"/>
    </location>
</feature>
<accession>A0A7T7XKL2</accession>